<dbReference type="GO" id="GO:0050661">
    <property type="term" value="F:NADP binding"/>
    <property type="evidence" value="ECO:0007669"/>
    <property type="project" value="InterPro"/>
</dbReference>
<dbReference type="PANTHER" id="PTHR23023">
    <property type="entry name" value="DIMETHYLANILINE MONOOXYGENASE"/>
    <property type="match status" value="1"/>
</dbReference>
<dbReference type="EMBL" id="CR382133">
    <property type="protein sequence ID" value="CAG84935.2"/>
    <property type="molecule type" value="Genomic_DNA"/>
</dbReference>
<dbReference type="KEGG" id="dha:DEHA2A14410g"/>
<gene>
    <name evidence="6" type="ordered locus">DEHA2A14410g</name>
</gene>
<reference evidence="6 7" key="1">
    <citation type="journal article" date="2004" name="Nature">
        <title>Genome evolution in yeasts.</title>
        <authorList>
            <consortium name="Genolevures"/>
            <person name="Dujon B."/>
            <person name="Sherman D."/>
            <person name="Fischer G."/>
            <person name="Durrens P."/>
            <person name="Casaregola S."/>
            <person name="Lafontaine I."/>
            <person name="de Montigny J."/>
            <person name="Marck C."/>
            <person name="Neuveglise C."/>
            <person name="Talla E."/>
            <person name="Goffard N."/>
            <person name="Frangeul L."/>
            <person name="Aigle M."/>
            <person name="Anthouard V."/>
            <person name="Babour A."/>
            <person name="Barbe V."/>
            <person name="Barnay S."/>
            <person name="Blanchin S."/>
            <person name="Beckerich J.M."/>
            <person name="Beyne E."/>
            <person name="Bleykasten C."/>
            <person name="Boisrame A."/>
            <person name="Boyer J."/>
            <person name="Cattolico L."/>
            <person name="Confanioleri F."/>
            <person name="de Daruvar A."/>
            <person name="Despons L."/>
            <person name="Fabre E."/>
            <person name="Fairhead C."/>
            <person name="Ferry-Dumazet H."/>
            <person name="Groppi A."/>
            <person name="Hantraye F."/>
            <person name="Hennequin C."/>
            <person name="Jauniaux N."/>
            <person name="Joyet P."/>
            <person name="Kachouri R."/>
            <person name="Kerrest A."/>
            <person name="Koszul R."/>
            <person name="Lemaire M."/>
            <person name="Lesur I."/>
            <person name="Ma L."/>
            <person name="Muller H."/>
            <person name="Nicaud J.M."/>
            <person name="Nikolski M."/>
            <person name="Oztas S."/>
            <person name="Ozier-Kalogeropoulos O."/>
            <person name="Pellenz S."/>
            <person name="Potier S."/>
            <person name="Richard G.F."/>
            <person name="Straub M.L."/>
            <person name="Suleau A."/>
            <person name="Swennene D."/>
            <person name="Tekaia F."/>
            <person name="Wesolowski-Louvel M."/>
            <person name="Westhof E."/>
            <person name="Wirth B."/>
            <person name="Zeniou-Meyer M."/>
            <person name="Zivanovic I."/>
            <person name="Bolotin-Fukuhara M."/>
            <person name="Thierry A."/>
            <person name="Bouchier C."/>
            <person name="Caudron B."/>
            <person name="Scarpelli C."/>
            <person name="Gaillardin C."/>
            <person name="Weissenbach J."/>
            <person name="Wincker P."/>
            <person name="Souciet J.L."/>
        </authorList>
    </citation>
    <scope>NUCLEOTIDE SEQUENCE [LARGE SCALE GENOMIC DNA]</scope>
    <source>
        <strain evidence="7">ATCC 36239 / CBS 767 / BCRC 21394 / JCM 1990 / NBRC 0083 / IGC 2968</strain>
    </source>
</reference>
<dbReference type="HOGENOM" id="CLU_006909_5_3_1"/>
<dbReference type="InterPro" id="IPR000960">
    <property type="entry name" value="Flavin_mOase"/>
</dbReference>
<keyword evidence="4" id="KW-0521">NADP</keyword>
<keyword evidence="3" id="KW-0274">FAD</keyword>
<dbReference type="OrthoDB" id="66881at2759"/>
<dbReference type="GeneID" id="2899408"/>
<evidence type="ECO:0000256" key="2">
    <source>
        <dbReference type="ARBA" id="ARBA00022630"/>
    </source>
</evidence>
<evidence type="ECO:0000256" key="3">
    <source>
        <dbReference type="ARBA" id="ARBA00022827"/>
    </source>
</evidence>
<sequence>MTIDSSIRSVAVIGGGAAGAATLHSLVAENYFNKIRLFERKDKAGGLWVYDKEPDRLPQLSTDFSESIEIPDHLPGNYPTRGYSKFAKSATYGYLETNVPEPLMSFSYSNFAEERTEQSIKLFGPDHPFRHHSVVKDYIQTTISSFEDLVQYNTSVEKVMKHGTKWIISLRVINKNGKDHDYWYEEVYDAIIVANGHYSIPYIPKVSGLVELQQQNSDIIQHTKSFRKVSEYKDKKILIVGTGTSATDLISDVLGLSKSPIVVSSRREPGELFKYSFGDSKKILVKPEIFKIDVSDDKLTAHIQFVDGSVVRNVEKIIFATGYLYDFPFFRQNEVTVNKYNRVENLYQHIFKMDDPTLSFVGIVVASITFRVFEYQSTLISGVLRGRVSLPPIEEQNIWEEERIVTKGNSRAFHVIPPEYQKYYEDLLDLVGPYSGLGHKLEPYDKKWEEIINNAISLKLKYWTRNVDLQL</sequence>
<dbReference type="RefSeq" id="XP_456956.2">
    <property type="nucleotide sequence ID" value="XM_456956.1"/>
</dbReference>
<dbReference type="Gene3D" id="3.50.50.60">
    <property type="entry name" value="FAD/NAD(P)-binding domain"/>
    <property type="match status" value="2"/>
</dbReference>
<evidence type="ECO:0000256" key="1">
    <source>
        <dbReference type="ARBA" id="ARBA00009183"/>
    </source>
</evidence>
<dbReference type="OMA" id="WHYDPIP"/>
<comment type="similarity">
    <text evidence="1">Belongs to the FMO family.</text>
</comment>
<keyword evidence="5" id="KW-0560">Oxidoreductase</keyword>
<evidence type="ECO:0000256" key="4">
    <source>
        <dbReference type="ARBA" id="ARBA00022857"/>
    </source>
</evidence>
<dbReference type="AlphaFoldDB" id="Q6BXW3"/>
<name>Q6BXW3_DEBHA</name>
<keyword evidence="7" id="KW-1185">Reference proteome</keyword>
<dbReference type="InterPro" id="IPR050346">
    <property type="entry name" value="FMO-like"/>
</dbReference>
<evidence type="ECO:0000313" key="7">
    <source>
        <dbReference type="Proteomes" id="UP000000599"/>
    </source>
</evidence>
<dbReference type="SUPFAM" id="SSF51905">
    <property type="entry name" value="FAD/NAD(P)-binding domain"/>
    <property type="match status" value="2"/>
</dbReference>
<dbReference type="Proteomes" id="UP000000599">
    <property type="component" value="Chromosome A"/>
</dbReference>
<keyword evidence="2" id="KW-0285">Flavoprotein</keyword>
<dbReference type="PIRSF" id="PIRSF000332">
    <property type="entry name" value="FMO"/>
    <property type="match status" value="1"/>
</dbReference>
<organism evidence="6 7">
    <name type="scientific">Debaryomyces hansenii (strain ATCC 36239 / CBS 767 / BCRC 21394 / JCM 1990 / NBRC 0083 / IGC 2968)</name>
    <name type="common">Yeast</name>
    <name type="synonym">Torulaspora hansenii</name>
    <dbReference type="NCBI Taxonomy" id="284592"/>
    <lineage>
        <taxon>Eukaryota</taxon>
        <taxon>Fungi</taxon>
        <taxon>Dikarya</taxon>
        <taxon>Ascomycota</taxon>
        <taxon>Saccharomycotina</taxon>
        <taxon>Pichiomycetes</taxon>
        <taxon>Debaryomycetaceae</taxon>
        <taxon>Debaryomyces</taxon>
    </lineage>
</organism>
<dbReference type="InterPro" id="IPR020946">
    <property type="entry name" value="Flavin_mOase-like"/>
</dbReference>
<dbReference type="InParanoid" id="Q6BXW3"/>
<dbReference type="GO" id="GO:0004499">
    <property type="term" value="F:N,N-dimethylaniline monooxygenase activity"/>
    <property type="evidence" value="ECO:0007669"/>
    <property type="project" value="InterPro"/>
</dbReference>
<evidence type="ECO:0000256" key="5">
    <source>
        <dbReference type="ARBA" id="ARBA00023002"/>
    </source>
</evidence>
<dbReference type="Pfam" id="PF00743">
    <property type="entry name" value="FMO-like"/>
    <property type="match status" value="2"/>
</dbReference>
<dbReference type="VEuPathDB" id="FungiDB:DEHA2A14410g"/>
<dbReference type="eggNOG" id="KOG1399">
    <property type="taxonomic scope" value="Eukaryota"/>
</dbReference>
<protein>
    <submittedName>
        <fullName evidence="6">DEHA2A14410p</fullName>
    </submittedName>
</protein>
<proteinExistence type="inferred from homology"/>
<dbReference type="InterPro" id="IPR036188">
    <property type="entry name" value="FAD/NAD-bd_sf"/>
</dbReference>
<evidence type="ECO:0000313" key="6">
    <source>
        <dbReference type="EMBL" id="CAG84935.2"/>
    </source>
</evidence>
<accession>Q6BXW3</accession>
<dbReference type="GO" id="GO:0050660">
    <property type="term" value="F:flavin adenine dinucleotide binding"/>
    <property type="evidence" value="ECO:0007669"/>
    <property type="project" value="InterPro"/>
</dbReference>